<proteinExistence type="predicted"/>
<gene>
    <name evidence="1" type="ORF">LKD45_00430</name>
</gene>
<dbReference type="RefSeq" id="WP_308727419.1">
    <property type="nucleotide sequence ID" value="NZ_JAJEQF010000001.1"/>
</dbReference>
<sequence>MRKIEPEFITGMGYIGASPGVLYRMGGAGGQTVVTGNPALLENVKGSRFTSLTLHGISTQGSTTGANILKDTYLSLCKGGVDLFTANSNYEKNVEFNLLFTEGSIFADSIKDEETYYIAFRPIGFTPVYRFQLSLKNGAHETIATSVGAIVASVSGAVLKKIARIQLYFFNVSGAIPIISGSRFQMIFSKKPDCIYEPYTGGKPSPSPEYPQEIKSVGQDGEIGVEVLGKNLIPFPYPILGGAGTQIECGGVKYTVQSDGGIRCVGTPTAVGYINLSRVKFSDVGLTATHPTDGKIVLSGEKMAYDPSNHALFIYITSDQLGKPIDTVIYPQIEFGTVATEYEPYKPAQTLIIPTPNGLPGVPTIDNGNYTDASGQQWLCDEVDLKRGVYVQNVAFAEFGKGITSLAKNSGVSSENIVSAYFFSIPRKRAKTRHTIMSNCLRFVTNVSSGNPAYVISNESQTEAMYVSIPAELYENDDQMLNLLAEKKSQNTICNLPN</sequence>
<dbReference type="EMBL" id="JAJEQF010000001">
    <property type="protein sequence ID" value="MCC2166179.1"/>
    <property type="molecule type" value="Genomic_DNA"/>
</dbReference>
<dbReference type="Proteomes" id="UP001199355">
    <property type="component" value="Unassembled WGS sequence"/>
</dbReference>
<protein>
    <submittedName>
        <fullName evidence="1">Uncharacterized protein</fullName>
    </submittedName>
</protein>
<evidence type="ECO:0000313" key="1">
    <source>
        <dbReference type="EMBL" id="MCC2166179.1"/>
    </source>
</evidence>
<keyword evidence="2" id="KW-1185">Reference proteome</keyword>
<dbReference type="AlphaFoldDB" id="A0AAE3AUJ8"/>
<accession>A0AAE3AUJ8</accession>
<comment type="caution">
    <text evidence="1">The sequence shown here is derived from an EMBL/GenBank/DDBJ whole genome shotgun (WGS) entry which is preliminary data.</text>
</comment>
<reference evidence="1 2" key="1">
    <citation type="submission" date="2021-10" db="EMBL/GenBank/DDBJ databases">
        <title>Anaerobic single-cell dispensing facilitates the cultivation of human gut bacteria.</title>
        <authorList>
            <person name="Afrizal A."/>
        </authorList>
    </citation>
    <scope>NUCLEOTIDE SEQUENCE [LARGE SCALE GENOMIC DNA]</scope>
    <source>
        <strain evidence="1 2">CLA-AA-H244</strain>
    </source>
</reference>
<organism evidence="1 2">
    <name type="scientific">Gallintestinimicrobium propionicum</name>
    <dbReference type="NCBI Taxonomy" id="2981770"/>
    <lineage>
        <taxon>Bacteria</taxon>
        <taxon>Bacillati</taxon>
        <taxon>Bacillota</taxon>
        <taxon>Clostridia</taxon>
        <taxon>Lachnospirales</taxon>
        <taxon>Lachnospiraceae</taxon>
        <taxon>Gallintestinimicrobium</taxon>
    </lineage>
</organism>
<name>A0AAE3AUJ8_9FIRM</name>
<evidence type="ECO:0000313" key="2">
    <source>
        <dbReference type="Proteomes" id="UP001199355"/>
    </source>
</evidence>